<evidence type="ECO:0000313" key="1">
    <source>
        <dbReference type="EMBL" id="OQU92643.1"/>
    </source>
</evidence>
<keyword evidence="2" id="KW-1185">Reference proteome</keyword>
<gene>
    <name evidence="1" type="ORF">SORBI_3001G381250</name>
</gene>
<reference evidence="2" key="2">
    <citation type="journal article" date="2018" name="Plant J.">
        <title>The Sorghum bicolor reference genome: improved assembly, gene annotations, a transcriptome atlas, and signatures of genome organization.</title>
        <authorList>
            <person name="McCormick R.F."/>
            <person name="Truong S.K."/>
            <person name="Sreedasyam A."/>
            <person name="Jenkins J."/>
            <person name="Shu S."/>
            <person name="Sims D."/>
            <person name="Kennedy M."/>
            <person name="Amirebrahimi M."/>
            <person name="Weers B.D."/>
            <person name="McKinley B."/>
            <person name="Mattison A."/>
            <person name="Morishige D.T."/>
            <person name="Grimwood J."/>
            <person name="Schmutz J."/>
            <person name="Mullet J.E."/>
        </authorList>
    </citation>
    <scope>NUCLEOTIDE SEQUENCE [LARGE SCALE GENOMIC DNA]</scope>
    <source>
        <strain evidence="2">cv. BTx623</strain>
    </source>
</reference>
<sequence length="66" mass="7339">MDALFISSSSLSLSSPPKQRVLCNKVFRSCKPNPEHRSHRSKEANIATISVQHMIISKVESSLSSR</sequence>
<dbReference type="EMBL" id="CM000760">
    <property type="protein sequence ID" value="OQU92643.1"/>
    <property type="molecule type" value="Genomic_DNA"/>
</dbReference>
<accession>A0A1Z5S9P5</accession>
<dbReference type="Proteomes" id="UP000000768">
    <property type="component" value="Chromosome 1"/>
</dbReference>
<name>A0A1Z5S9P5_SORBI</name>
<dbReference type="AlphaFoldDB" id="A0A1Z5S9P5"/>
<dbReference type="InParanoid" id="A0A1Z5S9P5"/>
<dbReference type="Gramene" id="OQU92643">
    <property type="protein sequence ID" value="OQU92643"/>
    <property type="gene ID" value="SORBI_3001G381250"/>
</dbReference>
<organism evidence="1 2">
    <name type="scientific">Sorghum bicolor</name>
    <name type="common">Sorghum</name>
    <name type="synonym">Sorghum vulgare</name>
    <dbReference type="NCBI Taxonomy" id="4558"/>
    <lineage>
        <taxon>Eukaryota</taxon>
        <taxon>Viridiplantae</taxon>
        <taxon>Streptophyta</taxon>
        <taxon>Embryophyta</taxon>
        <taxon>Tracheophyta</taxon>
        <taxon>Spermatophyta</taxon>
        <taxon>Magnoliopsida</taxon>
        <taxon>Liliopsida</taxon>
        <taxon>Poales</taxon>
        <taxon>Poaceae</taxon>
        <taxon>PACMAD clade</taxon>
        <taxon>Panicoideae</taxon>
        <taxon>Andropogonodae</taxon>
        <taxon>Andropogoneae</taxon>
        <taxon>Sorghinae</taxon>
        <taxon>Sorghum</taxon>
    </lineage>
</organism>
<proteinExistence type="predicted"/>
<reference evidence="1 2" key="1">
    <citation type="journal article" date="2009" name="Nature">
        <title>The Sorghum bicolor genome and the diversification of grasses.</title>
        <authorList>
            <person name="Paterson A.H."/>
            <person name="Bowers J.E."/>
            <person name="Bruggmann R."/>
            <person name="Dubchak I."/>
            <person name="Grimwood J."/>
            <person name="Gundlach H."/>
            <person name="Haberer G."/>
            <person name="Hellsten U."/>
            <person name="Mitros T."/>
            <person name="Poliakov A."/>
            <person name="Schmutz J."/>
            <person name="Spannagl M."/>
            <person name="Tang H."/>
            <person name="Wang X."/>
            <person name="Wicker T."/>
            <person name="Bharti A.K."/>
            <person name="Chapman J."/>
            <person name="Feltus F.A."/>
            <person name="Gowik U."/>
            <person name="Grigoriev I.V."/>
            <person name="Lyons E."/>
            <person name="Maher C.A."/>
            <person name="Martis M."/>
            <person name="Narechania A."/>
            <person name="Otillar R.P."/>
            <person name="Penning B.W."/>
            <person name="Salamov A.A."/>
            <person name="Wang Y."/>
            <person name="Zhang L."/>
            <person name="Carpita N.C."/>
            <person name="Freeling M."/>
            <person name="Gingle A.R."/>
            <person name="Hash C.T."/>
            <person name="Keller B."/>
            <person name="Klein P."/>
            <person name="Kresovich S."/>
            <person name="McCann M.C."/>
            <person name="Ming R."/>
            <person name="Peterson D.G."/>
            <person name="Mehboob-ur-Rahman"/>
            <person name="Ware D."/>
            <person name="Westhoff P."/>
            <person name="Mayer K.F."/>
            <person name="Messing J."/>
            <person name="Rokhsar D.S."/>
        </authorList>
    </citation>
    <scope>NUCLEOTIDE SEQUENCE [LARGE SCALE GENOMIC DNA]</scope>
    <source>
        <strain evidence="2">cv. BTx623</strain>
    </source>
</reference>
<protein>
    <submittedName>
        <fullName evidence="1">Uncharacterized protein</fullName>
    </submittedName>
</protein>
<evidence type="ECO:0000313" key="2">
    <source>
        <dbReference type="Proteomes" id="UP000000768"/>
    </source>
</evidence>